<dbReference type="GO" id="GO:0005886">
    <property type="term" value="C:plasma membrane"/>
    <property type="evidence" value="ECO:0007669"/>
    <property type="project" value="UniProtKB-SubCell"/>
</dbReference>
<sequence>MDYALIWYGLIGLAVLIYVILDGFDLGIGILFPSAHTGSERDLMMNSIAPVWDGNETWLVLGGGGLFAVFPLAYSVVMPALYAPLILMLLGLILRGVSFEYRFRTKRGQFLWDSAFFLGSLTATVMQGIMLGALLQGIRVEGRSYAGGWFDWLSPFSVFCGLALVCAYVLLGACWLIIKLPDDLVSRYYVIARRWGVALVVCIACVSVWLPLSNPLVAARWFNMPNSALFFVIPLIALVCIVCLFRALVVHKAVRAYLWGIALFIVSALGFAVSTFPYLVPFAFTFREAAAPDSSLSFLFAGAAILLPLIIAYSAYSYWVFRGKLKHGEGYH</sequence>
<dbReference type="RefSeq" id="WP_244354577.1">
    <property type="nucleotide sequence ID" value="NZ_JAJNNZ010000001.1"/>
</dbReference>
<keyword evidence="4 7" id="KW-0812">Transmembrane</keyword>
<evidence type="ECO:0000256" key="5">
    <source>
        <dbReference type="ARBA" id="ARBA00022989"/>
    </source>
</evidence>
<dbReference type="Proteomes" id="UP001139488">
    <property type="component" value="Unassembled WGS sequence"/>
</dbReference>
<name>A0A9X1W8M7_9VIBR</name>
<comment type="subcellular location">
    <subcellularLocation>
        <location evidence="1">Cell membrane</location>
        <topology evidence="1">Multi-pass membrane protein</topology>
    </subcellularLocation>
</comment>
<feature type="transmembrane region" description="Helical" evidence="7">
    <location>
        <begin position="155"/>
        <end position="178"/>
    </location>
</feature>
<keyword evidence="6 7" id="KW-0472">Membrane</keyword>
<gene>
    <name evidence="8" type="primary">cydB</name>
    <name evidence="8" type="ORF">LNL84_01475</name>
</gene>
<dbReference type="AlphaFoldDB" id="A0A9X1W8M7"/>
<evidence type="ECO:0000256" key="4">
    <source>
        <dbReference type="ARBA" id="ARBA00022692"/>
    </source>
</evidence>
<evidence type="ECO:0000256" key="1">
    <source>
        <dbReference type="ARBA" id="ARBA00004651"/>
    </source>
</evidence>
<evidence type="ECO:0000313" key="9">
    <source>
        <dbReference type="Proteomes" id="UP001139488"/>
    </source>
</evidence>
<accession>A0A9X1W8M7</accession>
<dbReference type="GO" id="GO:0009055">
    <property type="term" value="F:electron transfer activity"/>
    <property type="evidence" value="ECO:0007669"/>
    <property type="project" value="TreeGrafter"/>
</dbReference>
<keyword evidence="3" id="KW-1003">Cell membrane</keyword>
<evidence type="ECO:0000313" key="8">
    <source>
        <dbReference type="EMBL" id="MCJ2375501.1"/>
    </source>
</evidence>
<dbReference type="NCBIfam" id="TIGR00203">
    <property type="entry name" value="cydB"/>
    <property type="match status" value="1"/>
</dbReference>
<feature type="transmembrane region" description="Helical" evidence="7">
    <location>
        <begin position="80"/>
        <end position="98"/>
    </location>
</feature>
<proteinExistence type="inferred from homology"/>
<reference evidence="8" key="1">
    <citation type="submission" date="2021-11" db="EMBL/GenBank/DDBJ databases">
        <title>Vibrio ZSDE26 sp. nov. and Vibrio ZSDZ34 sp. nov., isolated from coastal seawater in Qingdao.</title>
        <authorList>
            <person name="Zhang P."/>
        </authorList>
    </citation>
    <scope>NUCLEOTIDE SEQUENCE</scope>
    <source>
        <strain evidence="8">ZSDZ34</strain>
    </source>
</reference>
<feature type="transmembrane region" description="Helical" evidence="7">
    <location>
        <begin position="6"/>
        <end position="35"/>
    </location>
</feature>
<protein>
    <submittedName>
        <fullName evidence="8">Cytochrome d ubiquinol oxidase subunit II</fullName>
    </submittedName>
</protein>
<feature type="transmembrane region" description="Helical" evidence="7">
    <location>
        <begin position="256"/>
        <end position="278"/>
    </location>
</feature>
<comment type="caution">
    <text evidence="8">The sequence shown here is derived from an EMBL/GenBank/DDBJ whole genome shotgun (WGS) entry which is preliminary data.</text>
</comment>
<evidence type="ECO:0000256" key="7">
    <source>
        <dbReference type="SAM" id="Phobius"/>
    </source>
</evidence>
<keyword evidence="9" id="KW-1185">Reference proteome</keyword>
<dbReference type="InterPro" id="IPR003317">
    <property type="entry name" value="Cyt-d_oxidase_su2"/>
</dbReference>
<dbReference type="GO" id="GO:0016682">
    <property type="term" value="F:oxidoreductase activity, acting on diphenols and related substances as donors, oxygen as acceptor"/>
    <property type="evidence" value="ECO:0007669"/>
    <property type="project" value="TreeGrafter"/>
</dbReference>
<organism evidence="8 9">
    <name type="scientific">Vibrio gelatinilyticus</name>
    <dbReference type="NCBI Taxonomy" id="2893468"/>
    <lineage>
        <taxon>Bacteria</taxon>
        <taxon>Pseudomonadati</taxon>
        <taxon>Pseudomonadota</taxon>
        <taxon>Gammaproteobacteria</taxon>
        <taxon>Vibrionales</taxon>
        <taxon>Vibrionaceae</taxon>
        <taxon>Vibrio</taxon>
    </lineage>
</organism>
<dbReference type="EMBL" id="JAJNNZ010000001">
    <property type="protein sequence ID" value="MCJ2375501.1"/>
    <property type="molecule type" value="Genomic_DNA"/>
</dbReference>
<evidence type="ECO:0000256" key="6">
    <source>
        <dbReference type="ARBA" id="ARBA00023136"/>
    </source>
</evidence>
<evidence type="ECO:0000256" key="3">
    <source>
        <dbReference type="ARBA" id="ARBA00022475"/>
    </source>
</evidence>
<keyword evidence="5 7" id="KW-1133">Transmembrane helix</keyword>
<dbReference type="GO" id="GO:0019646">
    <property type="term" value="P:aerobic electron transport chain"/>
    <property type="evidence" value="ECO:0007669"/>
    <property type="project" value="TreeGrafter"/>
</dbReference>
<comment type="similarity">
    <text evidence="2">Belongs to the cytochrome ubiquinol oxidase subunit 2 family.</text>
</comment>
<feature type="transmembrane region" description="Helical" evidence="7">
    <location>
        <begin position="110"/>
        <end position="135"/>
    </location>
</feature>
<feature type="transmembrane region" description="Helical" evidence="7">
    <location>
        <begin position="298"/>
        <end position="321"/>
    </location>
</feature>
<dbReference type="PANTHER" id="PTHR43141:SF4">
    <property type="entry name" value="CYTOCHROME BD2 SUBUNIT II"/>
    <property type="match status" value="1"/>
</dbReference>
<dbReference type="GO" id="GO:0070069">
    <property type="term" value="C:cytochrome complex"/>
    <property type="evidence" value="ECO:0007669"/>
    <property type="project" value="TreeGrafter"/>
</dbReference>
<dbReference type="PANTHER" id="PTHR43141">
    <property type="entry name" value="CYTOCHROME BD2 SUBUNIT II"/>
    <property type="match status" value="1"/>
</dbReference>
<dbReference type="Pfam" id="PF02322">
    <property type="entry name" value="Cyt_bd_oxida_II"/>
    <property type="match status" value="1"/>
</dbReference>
<feature type="transmembrane region" description="Helical" evidence="7">
    <location>
        <begin position="190"/>
        <end position="210"/>
    </location>
</feature>
<feature type="transmembrane region" description="Helical" evidence="7">
    <location>
        <begin position="230"/>
        <end position="249"/>
    </location>
</feature>
<evidence type="ECO:0000256" key="2">
    <source>
        <dbReference type="ARBA" id="ARBA00007543"/>
    </source>
</evidence>